<dbReference type="GO" id="GO:0005680">
    <property type="term" value="C:anaphase-promoting complex"/>
    <property type="evidence" value="ECO:0007669"/>
    <property type="project" value="TreeGrafter"/>
</dbReference>
<proteinExistence type="predicted"/>
<dbReference type="GO" id="GO:0031145">
    <property type="term" value="P:anaphase-promoting complex-dependent catabolic process"/>
    <property type="evidence" value="ECO:0007669"/>
    <property type="project" value="TreeGrafter"/>
</dbReference>
<evidence type="ECO:0000256" key="2">
    <source>
        <dbReference type="ARBA" id="ARBA00022737"/>
    </source>
</evidence>
<keyword evidence="10" id="KW-1185">Reference proteome</keyword>
<dbReference type="SMART" id="SM00028">
    <property type="entry name" value="TPR"/>
    <property type="match status" value="7"/>
</dbReference>
<feature type="repeat" description="TPR" evidence="7">
    <location>
        <begin position="376"/>
        <end position="409"/>
    </location>
</feature>
<accession>A0AB34K7T0</accession>
<dbReference type="Proteomes" id="UP001515480">
    <property type="component" value="Unassembled WGS sequence"/>
</dbReference>
<feature type="repeat" description="TPR" evidence="7">
    <location>
        <begin position="483"/>
        <end position="516"/>
    </location>
</feature>
<dbReference type="Pfam" id="PF12895">
    <property type="entry name" value="ANAPC3"/>
    <property type="match status" value="1"/>
</dbReference>
<dbReference type="Gene3D" id="1.25.40.10">
    <property type="entry name" value="Tetratricopeptide repeat domain"/>
    <property type="match status" value="1"/>
</dbReference>
<dbReference type="InterPro" id="IPR019734">
    <property type="entry name" value="TPR_rpt"/>
</dbReference>
<dbReference type="PANTHER" id="PTHR12558:SF9">
    <property type="entry name" value="CELL DIVISION CYCLE PROTEIN 16 HOMOLOG"/>
    <property type="match status" value="1"/>
</dbReference>
<dbReference type="EMBL" id="JBGBPQ010000001">
    <property type="protein sequence ID" value="KAL1529343.1"/>
    <property type="molecule type" value="Genomic_DNA"/>
</dbReference>
<evidence type="ECO:0000313" key="9">
    <source>
        <dbReference type="EMBL" id="KAL1529343.1"/>
    </source>
</evidence>
<dbReference type="GO" id="GO:0016567">
    <property type="term" value="P:protein ubiquitination"/>
    <property type="evidence" value="ECO:0007669"/>
    <property type="project" value="TreeGrafter"/>
</dbReference>
<protein>
    <recommendedName>
        <fullName evidence="11">Anaphase-promoting complex subunit 6</fullName>
    </recommendedName>
</protein>
<dbReference type="GO" id="GO:0045842">
    <property type="term" value="P:positive regulation of mitotic metaphase/anaphase transition"/>
    <property type="evidence" value="ECO:0007669"/>
    <property type="project" value="TreeGrafter"/>
</dbReference>
<evidence type="ECO:0000256" key="4">
    <source>
        <dbReference type="ARBA" id="ARBA00022786"/>
    </source>
</evidence>
<evidence type="ECO:0000313" key="10">
    <source>
        <dbReference type="Proteomes" id="UP001515480"/>
    </source>
</evidence>
<dbReference type="InterPro" id="IPR011990">
    <property type="entry name" value="TPR-like_helical_dom_sf"/>
</dbReference>
<dbReference type="SUPFAM" id="SSF48452">
    <property type="entry name" value="TPR-like"/>
    <property type="match status" value="2"/>
</dbReference>
<evidence type="ECO:0000256" key="7">
    <source>
        <dbReference type="PROSITE-ProRule" id="PRU00339"/>
    </source>
</evidence>
<dbReference type="GO" id="GO:0005737">
    <property type="term" value="C:cytoplasm"/>
    <property type="evidence" value="ECO:0007669"/>
    <property type="project" value="TreeGrafter"/>
</dbReference>
<dbReference type="PROSITE" id="PS50005">
    <property type="entry name" value="TPR"/>
    <property type="match status" value="6"/>
</dbReference>
<comment type="caution">
    <text evidence="9">The sequence shown here is derived from an EMBL/GenBank/DDBJ whole genome shotgun (WGS) entry which is preliminary data.</text>
</comment>
<dbReference type="GO" id="GO:0051301">
    <property type="term" value="P:cell division"/>
    <property type="evidence" value="ECO:0007669"/>
    <property type="project" value="UniProtKB-KW"/>
</dbReference>
<evidence type="ECO:0000256" key="3">
    <source>
        <dbReference type="ARBA" id="ARBA00022776"/>
    </source>
</evidence>
<keyword evidence="3" id="KW-0498">Mitosis</keyword>
<dbReference type="PANTHER" id="PTHR12558">
    <property type="entry name" value="CELL DIVISION CYCLE 16,23,27"/>
    <property type="match status" value="1"/>
</dbReference>
<evidence type="ECO:0008006" key="11">
    <source>
        <dbReference type="Google" id="ProtNLM"/>
    </source>
</evidence>
<organism evidence="9 10">
    <name type="scientific">Prymnesium parvum</name>
    <name type="common">Toxic golden alga</name>
    <dbReference type="NCBI Taxonomy" id="97485"/>
    <lineage>
        <taxon>Eukaryota</taxon>
        <taxon>Haptista</taxon>
        <taxon>Haptophyta</taxon>
        <taxon>Prymnesiophyceae</taxon>
        <taxon>Prymnesiales</taxon>
        <taxon>Prymnesiaceae</taxon>
        <taxon>Prymnesium</taxon>
    </lineage>
</organism>
<dbReference type="AlphaFoldDB" id="A0AB34K7T0"/>
<feature type="repeat" description="TPR" evidence="7">
    <location>
        <begin position="410"/>
        <end position="443"/>
    </location>
</feature>
<feature type="repeat" description="TPR" evidence="7">
    <location>
        <begin position="342"/>
        <end position="375"/>
    </location>
</feature>
<keyword evidence="6" id="KW-0131">Cell cycle</keyword>
<keyword evidence="1" id="KW-0132">Cell division</keyword>
<dbReference type="PROSITE" id="PS50293">
    <property type="entry name" value="TPR_REGION"/>
    <property type="match status" value="1"/>
</dbReference>
<reference evidence="9 10" key="1">
    <citation type="journal article" date="2024" name="Science">
        <title>Giant polyketide synthase enzymes in the biosynthesis of giant marine polyether toxins.</title>
        <authorList>
            <person name="Fallon T.R."/>
            <person name="Shende V.V."/>
            <person name="Wierzbicki I.H."/>
            <person name="Pendleton A.L."/>
            <person name="Watervoot N.F."/>
            <person name="Auber R.P."/>
            <person name="Gonzalez D.J."/>
            <person name="Wisecaver J.H."/>
            <person name="Moore B.S."/>
        </authorList>
    </citation>
    <scope>NUCLEOTIDE SEQUENCE [LARGE SCALE GENOMIC DNA]</scope>
    <source>
        <strain evidence="9 10">12B1</strain>
    </source>
</reference>
<feature type="region of interest" description="Disordered" evidence="8">
    <location>
        <begin position="534"/>
        <end position="576"/>
    </location>
</feature>
<keyword evidence="4" id="KW-0833">Ubl conjugation pathway</keyword>
<keyword evidence="5 7" id="KW-0802">TPR repeat</keyword>
<evidence type="ECO:0000256" key="8">
    <source>
        <dbReference type="SAM" id="MobiDB-lite"/>
    </source>
</evidence>
<sequence length="576" mass="64980">MADLSLDALRSLVQDSLGKHLYENAIFFADKLVILSDSPDDVYRLVQAYLFTKQYRRALHVLTSRGLATAEARFRYITAKCYVECQEWDDCLATLSDEVLAAAKSAEAHGPSTAGQVSMYAAMQLLRGSVYEAQENWPLASRCYSAAVRHDPLCHEALHRLVANHMLSTGEQQELLAELEQKLVDADAEWLQVFYRCKLDPEQGRQLAEVCEEIEAHADEADGAEGAVEDGALSQLNESCDMLTAAAEYSYNHDHYRRCYKLSSKVLAKDPFHQQVLPVHICSMTRLNLHSELFYLAHQLEEEYPQLAVSWFAVGCYYLMIADFENARRYFSKATTIDMRFSPAWVGFGHAFAAQDESDQAMAAYRTASRLFPGSHIPWLGIGMEYLRTNHLHLALQYIRQAHQIAPHEPLVLHELGALHYFNGDYDEAIRFFLQVAQGSEDFDVQTREPSIFNLGHAYRKKRDFDSAIKWYREALAINPRLSCTYSALGFTHHLRGDLHIAIQLYHQSLSIKPDDTFTCEMLSEALKDSLDDPLNLSDLPSARPQGQGLGLSKGETPDKARAKGAGSSRATMMDM</sequence>
<gene>
    <name evidence="9" type="ORF">AB1Y20_000297</name>
</gene>
<dbReference type="Pfam" id="PF13424">
    <property type="entry name" value="TPR_12"/>
    <property type="match status" value="1"/>
</dbReference>
<evidence type="ECO:0000256" key="1">
    <source>
        <dbReference type="ARBA" id="ARBA00022618"/>
    </source>
</evidence>
<feature type="repeat" description="TPR" evidence="7">
    <location>
        <begin position="449"/>
        <end position="482"/>
    </location>
</feature>
<name>A0AB34K7T0_PRYPA</name>
<evidence type="ECO:0000256" key="6">
    <source>
        <dbReference type="ARBA" id="ARBA00023306"/>
    </source>
</evidence>
<feature type="repeat" description="TPR" evidence="7">
    <location>
        <begin position="308"/>
        <end position="341"/>
    </location>
</feature>
<keyword evidence="2" id="KW-0677">Repeat</keyword>
<evidence type="ECO:0000256" key="5">
    <source>
        <dbReference type="ARBA" id="ARBA00022803"/>
    </source>
</evidence>